<evidence type="ECO:0000259" key="5">
    <source>
        <dbReference type="Pfam" id="PF13693"/>
    </source>
</evidence>
<protein>
    <recommendedName>
        <fullName evidence="5">Ner winged helix-turn-helix DNA-binding domain-containing protein</fullName>
    </recommendedName>
</protein>
<sequence>MIQFIHITSPVLTTLSVFFIKRDSVHQHWQILLAVREWIIASYLEMHPSEIWPSHYFE</sequence>
<dbReference type="AlphaFoldDB" id="A0A077P549"/>
<evidence type="ECO:0000256" key="4">
    <source>
        <dbReference type="ARBA" id="ARBA00023163"/>
    </source>
</evidence>
<keyword evidence="2" id="KW-0805">Transcription regulation</keyword>
<keyword evidence="3" id="KW-0238">DNA-binding</keyword>
<comment type="caution">
    <text evidence="6">The sequence shown here is derived from an EMBL/GenBank/DDBJ whole genome shotgun (WGS) entry which is preliminary data.</text>
</comment>
<dbReference type="EMBL" id="CBSX010000070">
    <property type="protein sequence ID" value="CDH04951.1"/>
    <property type="molecule type" value="Genomic_DNA"/>
</dbReference>
<dbReference type="InterPro" id="IPR038722">
    <property type="entry name" value="Ner_HTH_dom"/>
</dbReference>
<reference evidence="6" key="1">
    <citation type="submission" date="2013-07" db="EMBL/GenBank/DDBJ databases">
        <title>Sub-species coevolution in mutualistic symbiosis.</title>
        <authorList>
            <person name="Murfin K."/>
            <person name="Klassen J."/>
            <person name="Lee M."/>
            <person name="Forst S."/>
            <person name="Stock P."/>
            <person name="Goodrich-Blair H."/>
        </authorList>
    </citation>
    <scope>NUCLEOTIDE SEQUENCE [LARGE SCALE GENOMIC DNA]</scope>
    <source>
        <strain evidence="6">Oregonense</strain>
    </source>
</reference>
<evidence type="ECO:0000313" key="7">
    <source>
        <dbReference type="Proteomes" id="UP000028483"/>
    </source>
</evidence>
<evidence type="ECO:0000256" key="3">
    <source>
        <dbReference type="ARBA" id="ARBA00023125"/>
    </source>
</evidence>
<dbReference type="Proteomes" id="UP000028483">
    <property type="component" value="Unassembled WGS sequence"/>
</dbReference>
<name>A0A077P549_XENBV</name>
<accession>A0A077P549</accession>
<evidence type="ECO:0000256" key="2">
    <source>
        <dbReference type="ARBA" id="ARBA00023015"/>
    </source>
</evidence>
<dbReference type="HOGENOM" id="CLU_2978253_0_0_6"/>
<dbReference type="InterPro" id="IPR010982">
    <property type="entry name" value="Lambda_DNA-bd_dom_sf"/>
</dbReference>
<gene>
    <name evidence="6" type="ORF">XBO1_1610006</name>
</gene>
<evidence type="ECO:0000256" key="1">
    <source>
        <dbReference type="ARBA" id="ARBA00006157"/>
    </source>
</evidence>
<dbReference type="SUPFAM" id="SSF47413">
    <property type="entry name" value="lambda repressor-like DNA-binding domains"/>
    <property type="match status" value="1"/>
</dbReference>
<proteinExistence type="inferred from homology"/>
<keyword evidence="4" id="KW-0804">Transcription</keyword>
<feature type="domain" description="Ner winged helix-turn-helix DNA-binding" evidence="5">
    <location>
        <begin position="22"/>
        <end position="57"/>
    </location>
</feature>
<comment type="similarity">
    <text evidence="1">Belongs to the ner transcriptional regulatory family.</text>
</comment>
<evidence type="ECO:0000313" key="6">
    <source>
        <dbReference type="EMBL" id="CDH04951.1"/>
    </source>
</evidence>
<organism evidence="6 7">
    <name type="scientific">Xenorhabdus bovienii str. oregonense</name>
    <dbReference type="NCBI Taxonomy" id="1398202"/>
    <lineage>
        <taxon>Bacteria</taxon>
        <taxon>Pseudomonadati</taxon>
        <taxon>Pseudomonadota</taxon>
        <taxon>Gammaproteobacteria</taxon>
        <taxon>Enterobacterales</taxon>
        <taxon>Morganellaceae</taxon>
        <taxon>Xenorhabdus</taxon>
    </lineage>
</organism>
<dbReference type="Gene3D" id="1.10.260.40">
    <property type="entry name" value="lambda repressor-like DNA-binding domains"/>
    <property type="match status" value="1"/>
</dbReference>
<dbReference type="Pfam" id="PF13693">
    <property type="entry name" value="HTH_35"/>
    <property type="match status" value="1"/>
</dbReference>
<dbReference type="GO" id="GO:0003677">
    <property type="term" value="F:DNA binding"/>
    <property type="evidence" value="ECO:0007669"/>
    <property type="project" value="UniProtKB-KW"/>
</dbReference>